<dbReference type="SUPFAM" id="SSF52799">
    <property type="entry name" value="(Phosphotyrosine protein) phosphatases II"/>
    <property type="match status" value="1"/>
</dbReference>
<evidence type="ECO:0000259" key="4">
    <source>
        <dbReference type="PROSITE" id="PS50056"/>
    </source>
</evidence>
<feature type="domain" description="Tyrosine-protein phosphatase" evidence="3">
    <location>
        <begin position="8"/>
        <end position="52"/>
    </location>
</feature>
<dbReference type="Pfam" id="PF00102">
    <property type="entry name" value="Y_phosphatase"/>
    <property type="match status" value="1"/>
</dbReference>
<dbReference type="InterPro" id="IPR000242">
    <property type="entry name" value="PTP_cat"/>
</dbReference>
<dbReference type="InterPro" id="IPR050348">
    <property type="entry name" value="Protein-Tyr_Phosphatase"/>
</dbReference>
<accession>A0A8B9UUT5</accession>
<dbReference type="Ensembl" id="ENSAZOT00000015952.1">
    <property type="protein sequence ID" value="ENSAZOP00000014849.1"/>
    <property type="gene ID" value="ENSAZOG00000009616.1"/>
</dbReference>
<protein>
    <recommendedName>
        <fullName evidence="1">protein-tyrosine-phosphatase</fullName>
        <ecNumber evidence="1">3.1.3.48</ecNumber>
    </recommendedName>
</protein>
<name>A0A8B9UUT5_9AVES</name>
<evidence type="ECO:0000313" key="6">
    <source>
        <dbReference type="Proteomes" id="UP000694549"/>
    </source>
</evidence>
<dbReference type="PRINTS" id="PR00700">
    <property type="entry name" value="PRTYPHPHTASE"/>
</dbReference>
<reference evidence="5" key="2">
    <citation type="submission" date="2025-09" db="UniProtKB">
        <authorList>
            <consortium name="Ensembl"/>
        </authorList>
    </citation>
    <scope>IDENTIFICATION</scope>
</reference>
<dbReference type="InterPro" id="IPR000387">
    <property type="entry name" value="Tyr_Pase_dom"/>
</dbReference>
<organism evidence="5 6">
    <name type="scientific">Anas zonorhyncha</name>
    <name type="common">Eastern spot-billed duck</name>
    <dbReference type="NCBI Taxonomy" id="75864"/>
    <lineage>
        <taxon>Eukaryota</taxon>
        <taxon>Metazoa</taxon>
        <taxon>Chordata</taxon>
        <taxon>Craniata</taxon>
        <taxon>Vertebrata</taxon>
        <taxon>Euteleostomi</taxon>
        <taxon>Archelosauria</taxon>
        <taxon>Archosauria</taxon>
        <taxon>Dinosauria</taxon>
        <taxon>Saurischia</taxon>
        <taxon>Theropoda</taxon>
        <taxon>Coelurosauria</taxon>
        <taxon>Aves</taxon>
        <taxon>Neognathae</taxon>
        <taxon>Galloanserae</taxon>
        <taxon>Anseriformes</taxon>
        <taxon>Anatidae</taxon>
        <taxon>Anatinae</taxon>
        <taxon>Anas</taxon>
    </lineage>
</organism>
<evidence type="ECO:0000259" key="3">
    <source>
        <dbReference type="PROSITE" id="PS50055"/>
    </source>
</evidence>
<dbReference type="EC" id="3.1.3.48" evidence="1"/>
<dbReference type="InterPro" id="IPR029021">
    <property type="entry name" value="Prot-tyrosine_phosphatase-like"/>
</dbReference>
<proteinExistence type="predicted"/>
<dbReference type="Proteomes" id="UP000694549">
    <property type="component" value="Unplaced"/>
</dbReference>
<keyword evidence="6" id="KW-1185">Reference proteome</keyword>
<dbReference type="AlphaFoldDB" id="A0A8B9UUT5"/>
<dbReference type="GO" id="GO:0004725">
    <property type="term" value="F:protein tyrosine phosphatase activity"/>
    <property type="evidence" value="ECO:0007669"/>
    <property type="project" value="UniProtKB-EC"/>
</dbReference>
<evidence type="ECO:0000313" key="5">
    <source>
        <dbReference type="Ensembl" id="ENSAZOP00000014849.1"/>
    </source>
</evidence>
<evidence type="ECO:0000256" key="2">
    <source>
        <dbReference type="ARBA" id="ARBA00022912"/>
    </source>
</evidence>
<dbReference type="PROSITE" id="PS50055">
    <property type="entry name" value="TYR_PHOSPHATASE_PTP"/>
    <property type="match status" value="1"/>
</dbReference>
<keyword evidence="2" id="KW-0904">Protein phosphatase</keyword>
<reference evidence="5" key="1">
    <citation type="submission" date="2025-08" db="UniProtKB">
        <authorList>
            <consortium name="Ensembl"/>
        </authorList>
    </citation>
    <scope>IDENTIFICATION</scope>
</reference>
<feature type="domain" description="Tyrosine specific protein phosphatases" evidence="4">
    <location>
        <begin position="1"/>
        <end position="57"/>
    </location>
</feature>
<dbReference type="PANTHER" id="PTHR19134:SF499">
    <property type="entry name" value="RECEPTOR-TYPE TYROSINE-PROTEIN PHOSPHATASE EPSILON"/>
    <property type="match status" value="1"/>
</dbReference>
<dbReference type="PROSITE" id="PS50056">
    <property type="entry name" value="TYR_PHOSPHATASE_2"/>
    <property type="match status" value="1"/>
</dbReference>
<evidence type="ECO:0000256" key="1">
    <source>
        <dbReference type="ARBA" id="ARBA00013064"/>
    </source>
</evidence>
<sequence length="94" mass="10952">SFFLSFLSAGVGRTGTFIVIDAIIDMMHAEQKVDVFEFVSRIRNQRPQMVQTDVSRNWLKLQFFMFSSSQLMCICISSKNIYKHRTVQHQTLSK</sequence>
<dbReference type="Gene3D" id="3.90.190.10">
    <property type="entry name" value="Protein tyrosine phosphatase superfamily"/>
    <property type="match status" value="1"/>
</dbReference>
<keyword evidence="2" id="KW-0378">Hydrolase</keyword>
<dbReference type="PANTHER" id="PTHR19134">
    <property type="entry name" value="RECEPTOR-TYPE TYROSINE-PROTEIN PHOSPHATASE"/>
    <property type="match status" value="1"/>
</dbReference>